<proteinExistence type="inferred from homology"/>
<dbReference type="PANTHER" id="PTHR42796">
    <property type="entry name" value="FUMARYLACETOACETATE HYDROLASE DOMAIN-CONTAINING PROTEIN 2A-RELATED"/>
    <property type="match status" value="1"/>
</dbReference>
<dbReference type="InterPro" id="IPR036663">
    <property type="entry name" value="Fumarylacetoacetase_C_sf"/>
</dbReference>
<dbReference type="Proteomes" id="UP001500280">
    <property type="component" value="Unassembled WGS sequence"/>
</dbReference>
<gene>
    <name evidence="4" type="ORF">GCM10009745_63200</name>
</gene>
<dbReference type="SUPFAM" id="SSF56529">
    <property type="entry name" value="FAH"/>
    <property type="match status" value="1"/>
</dbReference>
<evidence type="ECO:0000256" key="2">
    <source>
        <dbReference type="ARBA" id="ARBA00022723"/>
    </source>
</evidence>
<comment type="caution">
    <text evidence="4">The sequence shown here is derived from an EMBL/GenBank/DDBJ whole genome shotgun (WGS) entry which is preliminary data.</text>
</comment>
<name>A0ABP4UMP3_9ACTN</name>
<feature type="domain" description="Fumarylacetoacetase-like C-terminal" evidence="3">
    <location>
        <begin position="67"/>
        <end position="270"/>
    </location>
</feature>
<protein>
    <submittedName>
        <fullName evidence="4">Fumarylacetoacetate hydrolase family protein</fullName>
    </submittedName>
</protein>
<evidence type="ECO:0000256" key="1">
    <source>
        <dbReference type="ARBA" id="ARBA00010211"/>
    </source>
</evidence>
<keyword evidence="4" id="KW-0378">Hydrolase</keyword>
<dbReference type="Gene3D" id="3.90.850.10">
    <property type="entry name" value="Fumarylacetoacetase-like, C-terminal domain"/>
    <property type="match status" value="1"/>
</dbReference>
<dbReference type="PANTHER" id="PTHR42796:SF4">
    <property type="entry name" value="FUMARYLACETOACETATE HYDROLASE DOMAIN-CONTAINING PROTEIN 2A"/>
    <property type="match status" value="1"/>
</dbReference>
<sequence length="289" mass="31027">MNLAVVRTDTGPRVVVRRRGDEVVQTAYRSLRAALEANLQHSHALREGAPVDPATLEFAPVADRDAKVFCIGHNYRAHIREMGHDLPTHPNVFSKFGSALVGATDAIELDRAAAQWDWEAELAVVIGGRTRRVTPQAARAQIAGYTVANDISARDWQRRSSQWLLGKTFEKTTPVGPWLVTPDEVDPEDGLDVRCLVDGVEKQAASTADLLFRPAFLVSYLSQVLTLEPGDVVLTGTPGGVGAARTPAERLTPGQTVRTEIDGLGCLVNTCIGTGSPEQVPTSTGTTSA</sequence>
<evidence type="ECO:0000313" key="4">
    <source>
        <dbReference type="EMBL" id="GAA1706703.1"/>
    </source>
</evidence>
<evidence type="ECO:0000259" key="3">
    <source>
        <dbReference type="Pfam" id="PF01557"/>
    </source>
</evidence>
<organism evidence="4 5">
    <name type="scientific">Kribbella yunnanensis</name>
    <dbReference type="NCBI Taxonomy" id="190194"/>
    <lineage>
        <taxon>Bacteria</taxon>
        <taxon>Bacillati</taxon>
        <taxon>Actinomycetota</taxon>
        <taxon>Actinomycetes</taxon>
        <taxon>Propionibacteriales</taxon>
        <taxon>Kribbellaceae</taxon>
        <taxon>Kribbella</taxon>
    </lineage>
</organism>
<keyword evidence="5" id="KW-1185">Reference proteome</keyword>
<dbReference type="InterPro" id="IPR051121">
    <property type="entry name" value="FAH"/>
</dbReference>
<comment type="similarity">
    <text evidence="1">Belongs to the FAH family.</text>
</comment>
<dbReference type="InterPro" id="IPR011234">
    <property type="entry name" value="Fumarylacetoacetase-like_C"/>
</dbReference>
<dbReference type="RefSeq" id="WP_344160023.1">
    <property type="nucleotide sequence ID" value="NZ_BAAANF010000021.1"/>
</dbReference>
<dbReference type="EMBL" id="BAAANF010000021">
    <property type="protein sequence ID" value="GAA1706703.1"/>
    <property type="molecule type" value="Genomic_DNA"/>
</dbReference>
<evidence type="ECO:0000313" key="5">
    <source>
        <dbReference type="Proteomes" id="UP001500280"/>
    </source>
</evidence>
<dbReference type="Pfam" id="PF01557">
    <property type="entry name" value="FAA_hydrolase"/>
    <property type="match status" value="1"/>
</dbReference>
<keyword evidence="2" id="KW-0479">Metal-binding</keyword>
<dbReference type="GO" id="GO:0016787">
    <property type="term" value="F:hydrolase activity"/>
    <property type="evidence" value="ECO:0007669"/>
    <property type="project" value="UniProtKB-KW"/>
</dbReference>
<accession>A0ABP4UMP3</accession>
<reference evidence="5" key="1">
    <citation type="journal article" date="2019" name="Int. J. Syst. Evol. Microbiol.">
        <title>The Global Catalogue of Microorganisms (GCM) 10K type strain sequencing project: providing services to taxonomists for standard genome sequencing and annotation.</title>
        <authorList>
            <consortium name="The Broad Institute Genomics Platform"/>
            <consortium name="The Broad Institute Genome Sequencing Center for Infectious Disease"/>
            <person name="Wu L."/>
            <person name="Ma J."/>
        </authorList>
    </citation>
    <scope>NUCLEOTIDE SEQUENCE [LARGE SCALE GENOMIC DNA]</scope>
    <source>
        <strain evidence="5">JCM 14307</strain>
    </source>
</reference>